<feature type="chain" id="PRO_5014072095" evidence="1">
    <location>
        <begin position="25"/>
        <end position="122"/>
    </location>
</feature>
<dbReference type="Proteomes" id="UP000197138">
    <property type="component" value="Unassembled WGS sequence"/>
</dbReference>
<keyword evidence="1" id="KW-0732">Signal</keyword>
<name>A0A218XYE3_PUNGR</name>
<keyword evidence="5" id="KW-1185">Reference proteome</keyword>
<evidence type="ECO:0000313" key="4">
    <source>
        <dbReference type="Proteomes" id="UP000197138"/>
    </source>
</evidence>
<evidence type="ECO:0000313" key="2">
    <source>
        <dbReference type="EMBL" id="OWM89994.1"/>
    </source>
</evidence>
<evidence type="ECO:0000313" key="3">
    <source>
        <dbReference type="EMBL" id="PKI70216.1"/>
    </source>
</evidence>
<protein>
    <submittedName>
        <fullName evidence="2">Uncharacterized protein</fullName>
    </submittedName>
</protein>
<reference evidence="2" key="2">
    <citation type="submission" date="2017-06" db="EMBL/GenBank/DDBJ databases">
        <title>The pomegranate genome and the genomics of punicalagin biosynthesis.</title>
        <authorList>
            <person name="Xu C."/>
        </authorList>
    </citation>
    <scope>NUCLEOTIDE SEQUENCE [LARGE SCALE GENOMIC DNA]</scope>
    <source>
        <tissue evidence="2">Fresh leaf</tissue>
    </source>
</reference>
<dbReference type="EMBL" id="PGOL01000467">
    <property type="protein sequence ID" value="PKI70216.1"/>
    <property type="molecule type" value="Genomic_DNA"/>
</dbReference>
<dbReference type="EMBL" id="MTKT01000661">
    <property type="protein sequence ID" value="OWM89994.1"/>
    <property type="molecule type" value="Genomic_DNA"/>
</dbReference>
<reference evidence="4" key="1">
    <citation type="journal article" date="2017" name="Plant J.">
        <title>The pomegranate (Punica granatum L.) genome and the genomics of punicalagin biosynthesis.</title>
        <authorList>
            <person name="Qin G."/>
            <person name="Xu C."/>
            <person name="Ming R."/>
            <person name="Tang H."/>
            <person name="Guyot R."/>
            <person name="Kramer E.M."/>
            <person name="Hu Y."/>
            <person name="Yi X."/>
            <person name="Qi Y."/>
            <person name="Xu X."/>
            <person name="Gao Z."/>
            <person name="Pan H."/>
            <person name="Jian J."/>
            <person name="Tian Y."/>
            <person name="Yue Z."/>
            <person name="Xu Y."/>
        </authorList>
    </citation>
    <scope>NUCLEOTIDE SEQUENCE [LARGE SCALE GENOMIC DNA]</scope>
    <source>
        <strain evidence="4">cv. Dabenzi</strain>
    </source>
</reference>
<proteinExistence type="predicted"/>
<organism evidence="2 4">
    <name type="scientific">Punica granatum</name>
    <name type="common">Pomegranate</name>
    <dbReference type="NCBI Taxonomy" id="22663"/>
    <lineage>
        <taxon>Eukaryota</taxon>
        <taxon>Viridiplantae</taxon>
        <taxon>Streptophyta</taxon>
        <taxon>Embryophyta</taxon>
        <taxon>Tracheophyta</taxon>
        <taxon>Spermatophyta</taxon>
        <taxon>Magnoliopsida</taxon>
        <taxon>eudicotyledons</taxon>
        <taxon>Gunneridae</taxon>
        <taxon>Pentapetalae</taxon>
        <taxon>rosids</taxon>
        <taxon>malvids</taxon>
        <taxon>Myrtales</taxon>
        <taxon>Lythraceae</taxon>
        <taxon>Punica</taxon>
    </lineage>
</organism>
<feature type="signal peptide" evidence="1">
    <location>
        <begin position="1"/>
        <end position="24"/>
    </location>
</feature>
<sequence>MAELRSLALLILLLVLSLSPLMSAHEAHRALGASLDGGLPGHTDHNQLLQIHMPSSFVRGRKLVIHGVQLKRAKSILPRGSTTSTSTPSSSSSAFRTVEMSAFSVMASLLCSSILLRALHLL</sequence>
<comment type="caution">
    <text evidence="2">The sequence shown here is derived from an EMBL/GenBank/DDBJ whole genome shotgun (WGS) entry which is preliminary data.</text>
</comment>
<evidence type="ECO:0000313" key="5">
    <source>
        <dbReference type="Proteomes" id="UP000233551"/>
    </source>
</evidence>
<gene>
    <name evidence="2" type="ORF">CDL15_Pgr012631</name>
    <name evidence="3" type="ORF">CRG98_009408</name>
</gene>
<accession>A0A218XYE3</accession>
<evidence type="ECO:0000256" key="1">
    <source>
        <dbReference type="SAM" id="SignalP"/>
    </source>
</evidence>
<reference evidence="3 5" key="3">
    <citation type="submission" date="2017-11" db="EMBL/GenBank/DDBJ databases">
        <title>De-novo sequencing of pomegranate (Punica granatum L.) genome.</title>
        <authorList>
            <person name="Akparov Z."/>
            <person name="Amiraslanov A."/>
            <person name="Hajiyeva S."/>
            <person name="Abbasov M."/>
            <person name="Kaur K."/>
            <person name="Hamwieh A."/>
            <person name="Solovyev V."/>
            <person name="Salamov A."/>
            <person name="Braich B."/>
            <person name="Kosarev P."/>
            <person name="Mahmoud A."/>
            <person name="Hajiyev E."/>
            <person name="Babayeva S."/>
            <person name="Izzatullayeva V."/>
            <person name="Mammadov A."/>
            <person name="Mammadov A."/>
            <person name="Sharifova S."/>
            <person name="Ojaghi J."/>
            <person name="Eynullazada K."/>
            <person name="Bayramov B."/>
            <person name="Abdulazimova A."/>
            <person name="Shahmuradov I."/>
        </authorList>
    </citation>
    <scope>NUCLEOTIDE SEQUENCE [LARGE SCALE GENOMIC DNA]</scope>
    <source>
        <strain evidence="3">AG2017</strain>
        <strain evidence="5">cv. AG2017</strain>
        <tissue evidence="3">Leaf</tissue>
    </source>
</reference>
<dbReference type="AlphaFoldDB" id="A0A218XYE3"/>
<dbReference type="Proteomes" id="UP000233551">
    <property type="component" value="Unassembled WGS sequence"/>
</dbReference>